<comment type="caution">
    <text evidence="2">The sequence shown here is derived from an EMBL/GenBank/DDBJ whole genome shotgun (WGS) entry which is preliminary data.</text>
</comment>
<evidence type="ECO:0008006" key="5">
    <source>
        <dbReference type="Google" id="ProtNLM"/>
    </source>
</evidence>
<evidence type="ECO:0000313" key="2">
    <source>
        <dbReference type="EMBL" id="GGI91691.1"/>
    </source>
</evidence>
<dbReference type="Proteomes" id="UP001500220">
    <property type="component" value="Unassembled WGS sequence"/>
</dbReference>
<dbReference type="AlphaFoldDB" id="A0A917NE22"/>
<name>A0A917NE22_9PSEU</name>
<proteinExistence type="predicted"/>
<gene>
    <name evidence="1" type="ORF">GCM10009545_33940</name>
    <name evidence="2" type="ORF">GCM10011581_30990</name>
</gene>
<evidence type="ECO:0000313" key="1">
    <source>
        <dbReference type="EMBL" id="GAA0528800.1"/>
    </source>
</evidence>
<reference evidence="1" key="4">
    <citation type="submission" date="2023-12" db="EMBL/GenBank/DDBJ databases">
        <authorList>
            <person name="Sun Q."/>
            <person name="Inoue M."/>
        </authorList>
    </citation>
    <scope>NUCLEOTIDE SEQUENCE</scope>
    <source>
        <strain evidence="1">JCM 10664</strain>
    </source>
</reference>
<reference evidence="2 3" key="1">
    <citation type="journal article" date="2014" name="Int. J. Syst. Evol. Microbiol.">
        <title>Complete genome sequence of Corynebacterium casei LMG S-19264T (=DSM 44701T), isolated from a smear-ripened cheese.</title>
        <authorList>
            <consortium name="US DOE Joint Genome Institute (JGI-PGF)"/>
            <person name="Walter F."/>
            <person name="Albersmeier A."/>
            <person name="Kalinowski J."/>
            <person name="Ruckert C."/>
        </authorList>
    </citation>
    <scope>NUCLEOTIDE SEQUENCE [LARGE SCALE GENOMIC DNA]</scope>
    <source>
        <strain evidence="2 3">CGMCC 4.7206</strain>
    </source>
</reference>
<sequence>MPLALLALAIRASGIGSTEFMSMRLPPQVGASLGVPMASTANIGASNLGNALAT</sequence>
<organism evidence="2 3">
    <name type="scientific">Saccharopolyspora thermophila</name>
    <dbReference type="NCBI Taxonomy" id="89367"/>
    <lineage>
        <taxon>Bacteria</taxon>
        <taxon>Bacillati</taxon>
        <taxon>Actinomycetota</taxon>
        <taxon>Actinomycetes</taxon>
        <taxon>Pseudonocardiales</taxon>
        <taxon>Pseudonocardiaceae</taxon>
        <taxon>Saccharopolyspora</taxon>
    </lineage>
</organism>
<dbReference type="EMBL" id="BMMT01000010">
    <property type="protein sequence ID" value="GGI91691.1"/>
    <property type="molecule type" value="Genomic_DNA"/>
</dbReference>
<dbReference type="EMBL" id="BAAAHC010000013">
    <property type="protein sequence ID" value="GAA0528800.1"/>
    <property type="molecule type" value="Genomic_DNA"/>
</dbReference>
<reference evidence="1 4" key="2">
    <citation type="journal article" date="2019" name="Int. J. Syst. Evol. Microbiol.">
        <title>The Global Catalogue of Microorganisms (GCM) 10K type strain sequencing project: providing services to taxonomists for standard genome sequencing and annotation.</title>
        <authorList>
            <consortium name="The Broad Institute Genomics Platform"/>
            <consortium name="The Broad Institute Genome Sequencing Center for Infectious Disease"/>
            <person name="Wu L."/>
            <person name="Ma J."/>
        </authorList>
    </citation>
    <scope>NUCLEOTIDE SEQUENCE [LARGE SCALE GENOMIC DNA]</scope>
    <source>
        <strain evidence="1 4">JCM 10664</strain>
    </source>
</reference>
<dbReference type="Proteomes" id="UP000597989">
    <property type="component" value="Unassembled WGS sequence"/>
</dbReference>
<accession>A0A917NE22</accession>
<evidence type="ECO:0000313" key="4">
    <source>
        <dbReference type="Proteomes" id="UP001500220"/>
    </source>
</evidence>
<reference evidence="2" key="3">
    <citation type="submission" date="2020-09" db="EMBL/GenBank/DDBJ databases">
        <authorList>
            <person name="Sun Q."/>
            <person name="Zhou Y."/>
        </authorList>
    </citation>
    <scope>NUCLEOTIDE SEQUENCE</scope>
    <source>
        <strain evidence="2">CGMCC 4.7206</strain>
    </source>
</reference>
<protein>
    <recommendedName>
        <fullName evidence="5">MFS transporter</fullName>
    </recommendedName>
</protein>
<evidence type="ECO:0000313" key="3">
    <source>
        <dbReference type="Proteomes" id="UP000597989"/>
    </source>
</evidence>
<keyword evidence="4" id="KW-1185">Reference proteome</keyword>